<dbReference type="EMBL" id="CP046415">
    <property type="protein sequence ID" value="QGT79068.1"/>
    <property type="molecule type" value="Genomic_DNA"/>
</dbReference>
<sequence>MKILKVEQPGQTTPAGQVLRLQTGQRLAAISLSDARPGERATLSVAGGQLQVTTQHPLKAGQAIDLEVTRLGEQVHLRPLGPPPDPRQLDQAQLTRNLLQALARVGTAGASNTPGAAAPATPTSVAASLAQAQTAPTPFTQAQITPAQTNPPPSPQASPAAGAARGTPGNAAVPAPPASPSPSQATGTAGGATASIPAAILQATRPGGGAAATESMLRTALSQRVTSGPPTTGPGAATQATAALATPAVSSPSAQTVPPGLNGLLPLLSALRESRLIQGLVAGWLATADNPARPPNPLAGVGGPMPAPAGQGLTETPLGSLLQQAARSLRAQPDLAPRDPAARQATLEFMQRIGDQVERSQLATALSQGAAGAAAGTQTGPNQPTWLLEIPLQLANEAHALRLGIREEDESGEARSGGGRWRIDLAMEWPRLGPLHAALVMQGERIDVDLFADQPETVTLLETTRPTLAQALSDSGLTPGRLGTYPGPPPASARARLEPDTNGAAGTSAPDGFLSEQA</sequence>
<reference evidence="3 4" key="1">
    <citation type="submission" date="2019-11" db="EMBL/GenBank/DDBJ databases">
        <authorList>
            <person name="Zhang J."/>
            <person name="Sun C."/>
        </authorList>
    </citation>
    <scope>NUCLEOTIDE SEQUENCE [LARGE SCALE GENOMIC DNA]</scope>
    <source>
        <strain evidence="4">sp2</strain>
    </source>
</reference>
<dbReference type="InterPro" id="IPR021136">
    <property type="entry name" value="Flagellar_hook_control-like_C"/>
</dbReference>
<dbReference type="Gene3D" id="3.30.750.140">
    <property type="match status" value="1"/>
</dbReference>
<feature type="compositionally biased region" description="Low complexity" evidence="1">
    <location>
        <begin position="181"/>
        <end position="191"/>
    </location>
</feature>
<dbReference type="InterPro" id="IPR038610">
    <property type="entry name" value="FliK-like_C_sf"/>
</dbReference>
<evidence type="ECO:0000256" key="1">
    <source>
        <dbReference type="SAM" id="MobiDB-lite"/>
    </source>
</evidence>
<feature type="compositionally biased region" description="Low complexity" evidence="1">
    <location>
        <begin position="109"/>
        <end position="130"/>
    </location>
</feature>
<dbReference type="Proteomes" id="UP000427716">
    <property type="component" value="Chromosome"/>
</dbReference>
<accession>A0A6I6D2E3</accession>
<protein>
    <recommendedName>
        <fullName evidence="2">Flagellar hook-length control protein-like C-terminal domain-containing protein</fullName>
    </recommendedName>
</protein>
<feature type="compositionally biased region" description="Low complexity" evidence="1">
    <location>
        <begin position="226"/>
        <end position="238"/>
    </location>
</feature>
<dbReference type="AlphaFoldDB" id="A0A6I6D2E3"/>
<keyword evidence="4" id="KW-1185">Reference proteome</keyword>
<organism evidence="3 4">
    <name type="scientific">Guyparkeria halophila</name>
    <dbReference type="NCBI Taxonomy" id="47960"/>
    <lineage>
        <taxon>Bacteria</taxon>
        <taxon>Pseudomonadati</taxon>
        <taxon>Pseudomonadota</taxon>
        <taxon>Gammaproteobacteria</taxon>
        <taxon>Chromatiales</taxon>
        <taxon>Thioalkalibacteraceae</taxon>
        <taxon>Guyparkeria</taxon>
    </lineage>
</organism>
<dbReference type="RefSeq" id="WP_156574757.1">
    <property type="nucleotide sequence ID" value="NZ_CP046415.1"/>
</dbReference>
<evidence type="ECO:0000313" key="3">
    <source>
        <dbReference type="EMBL" id="QGT79068.1"/>
    </source>
</evidence>
<feature type="region of interest" description="Disordered" evidence="1">
    <location>
        <begin position="109"/>
        <end position="191"/>
    </location>
</feature>
<feature type="compositionally biased region" description="Low complexity" evidence="1">
    <location>
        <begin position="157"/>
        <end position="173"/>
    </location>
</feature>
<feature type="region of interest" description="Disordered" evidence="1">
    <location>
        <begin position="205"/>
        <end position="238"/>
    </location>
</feature>
<feature type="domain" description="Flagellar hook-length control protein-like C-terminal" evidence="2">
    <location>
        <begin position="412"/>
        <end position="482"/>
    </location>
</feature>
<proteinExistence type="predicted"/>
<gene>
    <name evidence="3" type="ORF">GM160_09300</name>
</gene>
<dbReference type="KEGG" id="ghl:GM160_09300"/>
<name>A0A6I6D2E3_9GAMM</name>
<evidence type="ECO:0000259" key="2">
    <source>
        <dbReference type="Pfam" id="PF02120"/>
    </source>
</evidence>
<dbReference type="Pfam" id="PF02120">
    <property type="entry name" value="Flg_hook"/>
    <property type="match status" value="1"/>
</dbReference>
<evidence type="ECO:0000313" key="4">
    <source>
        <dbReference type="Proteomes" id="UP000427716"/>
    </source>
</evidence>
<feature type="region of interest" description="Disordered" evidence="1">
    <location>
        <begin position="472"/>
        <end position="518"/>
    </location>
</feature>
<feature type="compositionally biased region" description="Polar residues" evidence="1">
    <location>
        <begin position="131"/>
        <end position="144"/>
    </location>
</feature>